<dbReference type="Proteomes" id="UP000187203">
    <property type="component" value="Unassembled WGS sequence"/>
</dbReference>
<protein>
    <submittedName>
        <fullName evidence="1">Uncharacterized protein</fullName>
    </submittedName>
</protein>
<evidence type="ECO:0000313" key="1">
    <source>
        <dbReference type="EMBL" id="OMO64848.1"/>
    </source>
</evidence>
<name>A0A1R3H396_9ROSI</name>
<organism evidence="1 2">
    <name type="scientific">Corchorus olitorius</name>
    <dbReference type="NCBI Taxonomy" id="93759"/>
    <lineage>
        <taxon>Eukaryota</taxon>
        <taxon>Viridiplantae</taxon>
        <taxon>Streptophyta</taxon>
        <taxon>Embryophyta</taxon>
        <taxon>Tracheophyta</taxon>
        <taxon>Spermatophyta</taxon>
        <taxon>Magnoliopsida</taxon>
        <taxon>eudicotyledons</taxon>
        <taxon>Gunneridae</taxon>
        <taxon>Pentapetalae</taxon>
        <taxon>rosids</taxon>
        <taxon>malvids</taxon>
        <taxon>Malvales</taxon>
        <taxon>Malvaceae</taxon>
        <taxon>Grewioideae</taxon>
        <taxon>Apeibeae</taxon>
        <taxon>Corchorus</taxon>
    </lineage>
</organism>
<proteinExistence type="predicted"/>
<keyword evidence="2" id="KW-1185">Reference proteome</keyword>
<sequence>MAKTERLILFEFRVKKKRKDKGRSEKEMKGSGVI</sequence>
<dbReference type="EMBL" id="AWUE01020872">
    <property type="protein sequence ID" value="OMO64848.1"/>
    <property type="molecule type" value="Genomic_DNA"/>
</dbReference>
<reference evidence="2" key="1">
    <citation type="submission" date="2013-09" db="EMBL/GenBank/DDBJ databases">
        <title>Corchorus olitorius genome sequencing.</title>
        <authorList>
            <person name="Alam M."/>
            <person name="Haque M.S."/>
            <person name="Islam M.S."/>
            <person name="Emdad E.M."/>
            <person name="Islam M.M."/>
            <person name="Ahmed B."/>
            <person name="Halim A."/>
            <person name="Hossen Q.M.M."/>
            <person name="Hossain M.Z."/>
            <person name="Ahmed R."/>
            <person name="Khan M.M."/>
            <person name="Islam R."/>
            <person name="Rashid M.M."/>
            <person name="Khan S.A."/>
            <person name="Rahman M.S."/>
            <person name="Alam M."/>
            <person name="Yahiya A.S."/>
            <person name="Khan M.S."/>
            <person name="Azam M.S."/>
            <person name="Haque T."/>
            <person name="Lashkar M.Z.H."/>
            <person name="Akhand A.I."/>
            <person name="Morshed G."/>
            <person name="Roy S."/>
            <person name="Uddin K.S."/>
            <person name="Rabeya T."/>
            <person name="Hossain A.S."/>
            <person name="Chowdhury A."/>
            <person name="Snigdha A.R."/>
            <person name="Mortoza M.S."/>
            <person name="Matin S.A."/>
            <person name="Hoque S.M.E."/>
            <person name="Islam M.K."/>
            <person name="Roy D.K."/>
            <person name="Haider R."/>
            <person name="Moosa M.M."/>
            <person name="Elias S.M."/>
            <person name="Hasan A.M."/>
            <person name="Jahan S."/>
            <person name="Shafiuddin M."/>
            <person name="Mahmood N."/>
            <person name="Shommy N.S."/>
        </authorList>
    </citation>
    <scope>NUCLEOTIDE SEQUENCE [LARGE SCALE GENOMIC DNA]</scope>
    <source>
        <strain evidence="2">cv. O-4</strain>
    </source>
</reference>
<dbReference type="AlphaFoldDB" id="A0A1R3H396"/>
<comment type="caution">
    <text evidence="1">The sequence shown here is derived from an EMBL/GenBank/DDBJ whole genome shotgun (WGS) entry which is preliminary data.</text>
</comment>
<evidence type="ECO:0000313" key="2">
    <source>
        <dbReference type="Proteomes" id="UP000187203"/>
    </source>
</evidence>
<gene>
    <name evidence="1" type="ORF">COLO4_31768</name>
</gene>
<accession>A0A1R3H396</accession>